<evidence type="ECO:0000256" key="1">
    <source>
        <dbReference type="SAM" id="MobiDB-lite"/>
    </source>
</evidence>
<dbReference type="EMBL" id="JBHSBN010000055">
    <property type="protein sequence ID" value="MFC4110723.1"/>
    <property type="molecule type" value="Genomic_DNA"/>
</dbReference>
<evidence type="ECO:0000313" key="3">
    <source>
        <dbReference type="EMBL" id="MFC4110723.1"/>
    </source>
</evidence>
<keyword evidence="2" id="KW-1133">Transmembrane helix</keyword>
<dbReference type="Pfam" id="PF19950">
    <property type="entry name" value="DUF6412"/>
    <property type="match status" value="1"/>
</dbReference>
<dbReference type="InterPro" id="IPR045635">
    <property type="entry name" value="DUF6412"/>
</dbReference>
<organism evidence="3 4">
    <name type="scientific">Micromonospora zhanjiangensis</name>
    <dbReference type="NCBI Taxonomy" id="1522057"/>
    <lineage>
        <taxon>Bacteria</taxon>
        <taxon>Bacillati</taxon>
        <taxon>Actinomycetota</taxon>
        <taxon>Actinomycetes</taxon>
        <taxon>Micromonosporales</taxon>
        <taxon>Micromonosporaceae</taxon>
        <taxon>Micromonospora</taxon>
    </lineage>
</organism>
<evidence type="ECO:0000313" key="4">
    <source>
        <dbReference type="Proteomes" id="UP001595868"/>
    </source>
</evidence>
<protein>
    <submittedName>
        <fullName evidence="3">DUF6412 domain-containing protein</fullName>
    </submittedName>
</protein>
<feature type="transmembrane region" description="Helical" evidence="2">
    <location>
        <begin position="29"/>
        <end position="51"/>
    </location>
</feature>
<feature type="region of interest" description="Disordered" evidence="1">
    <location>
        <begin position="67"/>
        <end position="115"/>
    </location>
</feature>
<name>A0ABV8KX74_9ACTN</name>
<dbReference type="Proteomes" id="UP001595868">
    <property type="component" value="Unassembled WGS sequence"/>
</dbReference>
<gene>
    <name evidence="3" type="ORF">ACFOX0_33035</name>
</gene>
<keyword evidence="2" id="KW-0472">Membrane</keyword>
<sequence>MPELSAVAACGWAYALTHLATVSTHPAESIAGAAVAVAVLLALGVAVRVAPRLPAGADPARGVDALRDRIRRGGVPRQLDPDADGRPRPRAPAPRRVDTSRRASVLPIRGDLSVA</sequence>
<keyword evidence="2" id="KW-0812">Transmembrane</keyword>
<accession>A0ABV8KX74</accession>
<evidence type="ECO:0000256" key="2">
    <source>
        <dbReference type="SAM" id="Phobius"/>
    </source>
</evidence>
<keyword evidence="4" id="KW-1185">Reference proteome</keyword>
<reference evidence="4" key="1">
    <citation type="journal article" date="2019" name="Int. J. Syst. Evol. Microbiol.">
        <title>The Global Catalogue of Microorganisms (GCM) 10K type strain sequencing project: providing services to taxonomists for standard genome sequencing and annotation.</title>
        <authorList>
            <consortium name="The Broad Institute Genomics Platform"/>
            <consortium name="The Broad Institute Genome Sequencing Center for Infectious Disease"/>
            <person name="Wu L."/>
            <person name="Ma J."/>
        </authorList>
    </citation>
    <scope>NUCLEOTIDE SEQUENCE [LARGE SCALE GENOMIC DNA]</scope>
    <source>
        <strain evidence="4">2902at01</strain>
    </source>
</reference>
<dbReference type="RefSeq" id="WP_377553394.1">
    <property type="nucleotide sequence ID" value="NZ_JBHSBN010000055.1"/>
</dbReference>
<proteinExistence type="predicted"/>
<comment type="caution">
    <text evidence="3">The sequence shown here is derived from an EMBL/GenBank/DDBJ whole genome shotgun (WGS) entry which is preliminary data.</text>
</comment>